<evidence type="ECO:0000256" key="1">
    <source>
        <dbReference type="SAM" id="MobiDB-lite"/>
    </source>
</evidence>
<gene>
    <name evidence="2" type="ORF">C1H46_032639</name>
</gene>
<organism evidence="2 3">
    <name type="scientific">Malus baccata</name>
    <name type="common">Siberian crab apple</name>
    <name type="synonym">Pyrus baccata</name>
    <dbReference type="NCBI Taxonomy" id="106549"/>
    <lineage>
        <taxon>Eukaryota</taxon>
        <taxon>Viridiplantae</taxon>
        <taxon>Streptophyta</taxon>
        <taxon>Embryophyta</taxon>
        <taxon>Tracheophyta</taxon>
        <taxon>Spermatophyta</taxon>
        <taxon>Magnoliopsida</taxon>
        <taxon>eudicotyledons</taxon>
        <taxon>Gunneridae</taxon>
        <taxon>Pentapetalae</taxon>
        <taxon>rosids</taxon>
        <taxon>fabids</taxon>
        <taxon>Rosales</taxon>
        <taxon>Rosaceae</taxon>
        <taxon>Amygdaloideae</taxon>
        <taxon>Maleae</taxon>
        <taxon>Malus</taxon>
    </lineage>
</organism>
<name>A0A540L642_MALBA</name>
<keyword evidence="3" id="KW-1185">Reference proteome</keyword>
<comment type="caution">
    <text evidence="2">The sequence shown here is derived from an EMBL/GenBank/DDBJ whole genome shotgun (WGS) entry which is preliminary data.</text>
</comment>
<feature type="region of interest" description="Disordered" evidence="1">
    <location>
        <begin position="1"/>
        <end position="64"/>
    </location>
</feature>
<dbReference type="AlphaFoldDB" id="A0A540L642"/>
<evidence type="ECO:0000313" key="3">
    <source>
        <dbReference type="Proteomes" id="UP000315295"/>
    </source>
</evidence>
<evidence type="ECO:0000313" key="2">
    <source>
        <dbReference type="EMBL" id="TQD81809.1"/>
    </source>
</evidence>
<protein>
    <submittedName>
        <fullName evidence="2">Uncharacterized protein</fullName>
    </submittedName>
</protein>
<sequence length="77" mass="8534">MLPQTPESGRICPDHEPMRPTKQPRLTEAEESKAVEAEESEAAEAQGSKVAETQGPKADDPDEKYWLDSSMLNLFFG</sequence>
<reference evidence="2 3" key="1">
    <citation type="journal article" date="2019" name="G3 (Bethesda)">
        <title>Sequencing of a Wild Apple (Malus baccata) Genome Unravels the Differences Between Cultivated and Wild Apple Species Regarding Disease Resistance and Cold Tolerance.</title>
        <authorList>
            <person name="Chen X."/>
        </authorList>
    </citation>
    <scope>NUCLEOTIDE SEQUENCE [LARGE SCALE GENOMIC DNA]</scope>
    <source>
        <strain evidence="3">cv. Shandingzi</strain>
        <tissue evidence="2">Leaves</tissue>
    </source>
</reference>
<dbReference type="Proteomes" id="UP000315295">
    <property type="component" value="Unassembled WGS sequence"/>
</dbReference>
<feature type="compositionally biased region" description="Basic and acidic residues" evidence="1">
    <location>
        <begin position="12"/>
        <end position="36"/>
    </location>
</feature>
<proteinExistence type="predicted"/>
<accession>A0A540L642</accession>
<dbReference type="EMBL" id="VIEB01000750">
    <property type="protein sequence ID" value="TQD81809.1"/>
    <property type="molecule type" value="Genomic_DNA"/>
</dbReference>